<gene>
    <name evidence="1" type="ORF">GTA08_BOTSDO12280</name>
</gene>
<evidence type="ECO:0000313" key="1">
    <source>
        <dbReference type="EMBL" id="KAF4312056.1"/>
    </source>
</evidence>
<dbReference type="Proteomes" id="UP000572817">
    <property type="component" value="Unassembled WGS sequence"/>
</dbReference>
<organism evidence="1 2">
    <name type="scientific">Botryosphaeria dothidea</name>
    <dbReference type="NCBI Taxonomy" id="55169"/>
    <lineage>
        <taxon>Eukaryota</taxon>
        <taxon>Fungi</taxon>
        <taxon>Dikarya</taxon>
        <taxon>Ascomycota</taxon>
        <taxon>Pezizomycotina</taxon>
        <taxon>Dothideomycetes</taxon>
        <taxon>Dothideomycetes incertae sedis</taxon>
        <taxon>Botryosphaeriales</taxon>
        <taxon>Botryosphaeriaceae</taxon>
        <taxon>Botryosphaeria</taxon>
    </lineage>
</organism>
<dbReference type="AlphaFoldDB" id="A0A8H4NAN9"/>
<reference evidence="1" key="1">
    <citation type="submission" date="2020-04" db="EMBL/GenBank/DDBJ databases">
        <title>Genome Assembly and Annotation of Botryosphaeria dothidea sdau 11-99, a Latent Pathogen of Apple Fruit Ring Rot in China.</title>
        <authorList>
            <person name="Yu C."/>
            <person name="Diao Y."/>
            <person name="Lu Q."/>
            <person name="Zhao J."/>
            <person name="Cui S."/>
            <person name="Peng C."/>
            <person name="He B."/>
            <person name="Liu H."/>
        </authorList>
    </citation>
    <scope>NUCLEOTIDE SEQUENCE [LARGE SCALE GENOMIC DNA]</scope>
    <source>
        <strain evidence="1">Sdau11-99</strain>
    </source>
</reference>
<accession>A0A8H4NAN9</accession>
<keyword evidence="2" id="KW-1185">Reference proteome</keyword>
<comment type="caution">
    <text evidence="1">The sequence shown here is derived from an EMBL/GenBank/DDBJ whole genome shotgun (WGS) entry which is preliminary data.</text>
</comment>
<evidence type="ECO:0000313" key="2">
    <source>
        <dbReference type="Proteomes" id="UP000572817"/>
    </source>
</evidence>
<protein>
    <submittedName>
        <fullName evidence="1">Uncharacterized protein</fullName>
    </submittedName>
</protein>
<name>A0A8H4NAN9_9PEZI</name>
<dbReference type="EMBL" id="WWBZ02000007">
    <property type="protein sequence ID" value="KAF4312056.1"/>
    <property type="molecule type" value="Genomic_DNA"/>
</dbReference>
<proteinExistence type="predicted"/>
<sequence>MASLSSEWYETASIYDIFHVIDRQFELLYLLRWRYRYLRITYHRIDKTVREHPWTDITHIRLARHLFTPLGDAQGQSRDITDNLKTTLDSADEEMLHNRKNEALQQHLLDAAQEIHRIKRQLDLVAGAVFEVLRISTILYDGSEDMYYDHADQDNDRGRT</sequence>